<dbReference type="EMBL" id="BX571662">
    <property type="protein sequence ID" value="CAE11121.1"/>
    <property type="molecule type" value="Genomic_DNA"/>
</dbReference>
<dbReference type="STRING" id="273121.WS2123"/>
<protein>
    <recommendedName>
        <fullName evidence="4">Chemotaxis protein</fullName>
    </recommendedName>
</protein>
<dbReference type="AlphaFoldDB" id="Q7MQP4"/>
<dbReference type="eggNOG" id="ENOG50338G0">
    <property type="taxonomic scope" value="Bacteria"/>
</dbReference>
<gene>
    <name evidence="2" type="ordered locus">WS2123</name>
</gene>
<dbReference type="RefSeq" id="WP_011139903.1">
    <property type="nucleotide sequence ID" value="NC_005090.1"/>
</dbReference>
<dbReference type="HOGENOM" id="CLU_077334_0_0_7"/>
<keyword evidence="3" id="KW-1185">Reference proteome</keyword>
<dbReference type="Proteomes" id="UP000000422">
    <property type="component" value="Chromosome"/>
</dbReference>
<evidence type="ECO:0008006" key="4">
    <source>
        <dbReference type="Google" id="ProtNLM"/>
    </source>
</evidence>
<organism evidence="3">
    <name type="scientific">Wolinella succinogenes (strain ATCC 29543 / DSM 1740 / CCUG 13145 / JCM 31913 / LMG 7466 / NCTC 11488 / FDC 602W)</name>
    <name type="common">Vibrio succinogenes</name>
    <dbReference type="NCBI Taxonomy" id="273121"/>
    <lineage>
        <taxon>Bacteria</taxon>
        <taxon>Pseudomonadati</taxon>
        <taxon>Campylobacterota</taxon>
        <taxon>Epsilonproteobacteria</taxon>
        <taxon>Campylobacterales</taxon>
        <taxon>Helicobacteraceae</taxon>
        <taxon>Wolinella</taxon>
    </lineage>
</organism>
<name>Q7MQP4_WOLSU</name>
<feature type="region of interest" description="Disordered" evidence="1">
    <location>
        <begin position="1"/>
        <end position="75"/>
    </location>
</feature>
<dbReference type="SUPFAM" id="SSF75708">
    <property type="entry name" value="Chemotaxis phosphatase CheZ"/>
    <property type="match status" value="1"/>
</dbReference>
<evidence type="ECO:0000313" key="3">
    <source>
        <dbReference type="Proteomes" id="UP000000422"/>
    </source>
</evidence>
<evidence type="ECO:0000313" key="2">
    <source>
        <dbReference type="EMBL" id="CAE11121.1"/>
    </source>
</evidence>
<feature type="compositionally biased region" description="Acidic residues" evidence="1">
    <location>
        <begin position="45"/>
        <end position="55"/>
    </location>
</feature>
<reference evidence="2 3" key="1">
    <citation type="journal article" date="2003" name="Proc. Natl. Acad. Sci. U.S.A.">
        <title>Complete genome sequence and analysis of Wolinella succinogenes.</title>
        <authorList>
            <person name="Baar C."/>
            <person name="Eppinger M."/>
            <person name="Raddatz G."/>
            <person name="Simon JM."/>
            <person name="Lanz C."/>
            <person name="Klimmek O."/>
            <person name="Nandakumar R."/>
            <person name="Gross R."/>
            <person name="Rosinus A."/>
            <person name="Keller H."/>
            <person name="Jagtap P."/>
            <person name="Linke B."/>
            <person name="Meyer F."/>
            <person name="Lederer H."/>
            <person name="Schuster S.C."/>
        </authorList>
    </citation>
    <scope>NUCLEOTIDE SEQUENCE [LARGE SCALE GENOMIC DNA]</scope>
    <source>
        <strain evidence="3">ATCC 29543 / DSM 1740 / CCUG 13145 / JCM 31913 / LMG 7466 / NCTC 11488 / FDC 602W</strain>
    </source>
</reference>
<proteinExistence type="predicted"/>
<evidence type="ECO:0000256" key="1">
    <source>
        <dbReference type="SAM" id="MobiDB-lite"/>
    </source>
</evidence>
<sequence length="246" mass="27541">MTQEELDSLLMSEEFSTDEETPLVSDELDLGALTSPSDGQGEPLALEESDEEEYDSSGYRLTANRAWPPPPPTEDHKVVYQLDDVTRDSEVKANEVFDKLENVSNEAMSIESDANELKKFLKNQKELLEKLNEKFPMIEAFKVGLGNIEEANVRLESIINSSLNAGDAVMSAMDIMQYQDIHRQKIERVINVMRALSKYMNSLFEGKLDDTKRVSSATHIHGDTSTEDVVNEDDIEALIASFGKSS</sequence>
<dbReference type="Gene3D" id="1.10.287.500">
    <property type="entry name" value="Helix hairpin bin"/>
    <property type="match status" value="1"/>
</dbReference>
<dbReference type="KEGG" id="wsu:WS2123"/>
<accession>Q7MQP4</accession>
<feature type="compositionally biased region" description="Acidic residues" evidence="1">
    <location>
        <begin position="15"/>
        <end position="29"/>
    </location>
</feature>